<dbReference type="GO" id="GO:0005615">
    <property type="term" value="C:extracellular space"/>
    <property type="evidence" value="ECO:0007669"/>
    <property type="project" value="TreeGrafter"/>
</dbReference>
<dbReference type="PROSITE" id="PS01209">
    <property type="entry name" value="LDLRA_1"/>
    <property type="match status" value="1"/>
</dbReference>
<dbReference type="GO" id="GO:0016020">
    <property type="term" value="C:membrane"/>
    <property type="evidence" value="ECO:0007669"/>
    <property type="project" value="InterPro"/>
</dbReference>
<dbReference type="Gene3D" id="3.80.10.10">
    <property type="entry name" value="Ribonuclease Inhibitor"/>
    <property type="match status" value="1"/>
</dbReference>
<sequence length="275" mass="31019">MDVPVLILLIHLTQTETRALLGSKQEVDDGCPLGHFPCGNMSDCLPQALQCNGHKDCPNGADERRCWDNYGWADSFGRTLQDAKRVDQYLLNECLLQEYPDSCDCTRTDVVCVAVNLQDVPLLSPNVTWLSLKSNEIRVLSDFVFSEYSSLERLYLQNNSLQFVSKDAFSGLYSLKRLFLSENLISSLSPGVFSDLHKLEWLMLDHNPLSILSQDTFMGLQSLTYLSMVGTSLQQLPHPSFCQHMPALDWLDLEGNQIQNLNHSILKSCSKLEVL</sequence>
<keyword evidence="6" id="KW-0732">Signal</keyword>
<dbReference type="Pfam" id="PF00057">
    <property type="entry name" value="Ldl_recept_a"/>
    <property type="match status" value="1"/>
</dbReference>
<evidence type="ECO:0000256" key="6">
    <source>
        <dbReference type="SAM" id="SignalP"/>
    </source>
</evidence>
<comment type="caution">
    <text evidence="7">The sequence shown here is derived from an EMBL/GenBank/DDBJ whole genome shotgun (WGS) entry which is preliminary data.</text>
</comment>
<keyword evidence="3 5" id="KW-1015">Disulfide bond</keyword>
<dbReference type="EMBL" id="JAUZQC010000015">
    <property type="protein sequence ID" value="KAK5858597.1"/>
    <property type="molecule type" value="Genomic_DNA"/>
</dbReference>
<dbReference type="Gene3D" id="4.10.400.10">
    <property type="entry name" value="Low-density Lipoprotein Receptor"/>
    <property type="match status" value="1"/>
</dbReference>
<dbReference type="InterPro" id="IPR036055">
    <property type="entry name" value="LDL_receptor-like_sf"/>
</dbReference>
<dbReference type="PRINTS" id="PR01739">
    <property type="entry name" value="RELAXINR"/>
</dbReference>
<dbReference type="InterPro" id="IPR050333">
    <property type="entry name" value="SLRP"/>
</dbReference>
<feature type="chain" id="PRO_5042831236" evidence="6">
    <location>
        <begin position="20"/>
        <end position="275"/>
    </location>
</feature>
<dbReference type="SUPFAM" id="SSF52058">
    <property type="entry name" value="L domain-like"/>
    <property type="match status" value="1"/>
</dbReference>
<dbReference type="InterPro" id="IPR001611">
    <property type="entry name" value="Leu-rich_rpt"/>
</dbReference>
<reference evidence="7 8" key="2">
    <citation type="journal article" date="2023" name="Mol. Biol. Evol.">
        <title>Genomics of Secondarily Temperate Adaptation in the Only Non-Antarctic Icefish.</title>
        <authorList>
            <person name="Rivera-Colon A.G."/>
            <person name="Rayamajhi N."/>
            <person name="Minhas B.F."/>
            <person name="Madrigal G."/>
            <person name="Bilyk K.T."/>
            <person name="Yoon V."/>
            <person name="Hune M."/>
            <person name="Gregory S."/>
            <person name="Cheng C.H.C."/>
            <person name="Catchen J.M."/>
        </authorList>
    </citation>
    <scope>NUCLEOTIDE SEQUENCE [LARGE SCALE GENOMIC DNA]</scope>
    <source>
        <strain evidence="7">JMC-PN-2008</strain>
    </source>
</reference>
<dbReference type="Pfam" id="PF13855">
    <property type="entry name" value="LRR_8"/>
    <property type="match status" value="1"/>
</dbReference>
<dbReference type="PROSITE" id="PS50068">
    <property type="entry name" value="LDLRA_2"/>
    <property type="match status" value="1"/>
</dbReference>
<dbReference type="Proteomes" id="UP001346869">
    <property type="component" value="Unassembled WGS sequence"/>
</dbReference>
<dbReference type="SMART" id="SM00192">
    <property type="entry name" value="LDLa"/>
    <property type="match status" value="1"/>
</dbReference>
<comment type="caution">
    <text evidence="5">Lacks conserved residue(s) required for the propagation of feature annotation.</text>
</comment>
<dbReference type="PROSITE" id="PS51450">
    <property type="entry name" value="LRR"/>
    <property type="match status" value="1"/>
</dbReference>
<gene>
    <name evidence="7" type="ORF">PBY51_002726</name>
</gene>
<dbReference type="SUPFAM" id="SSF57424">
    <property type="entry name" value="LDL receptor-like module"/>
    <property type="match status" value="1"/>
</dbReference>
<evidence type="ECO:0000313" key="7">
    <source>
        <dbReference type="EMBL" id="KAK5858597.1"/>
    </source>
</evidence>
<dbReference type="FunFam" id="4.10.400.10:FF:000014">
    <property type="entry name" value="Relaxin family peptide receptor 1"/>
    <property type="match status" value="1"/>
</dbReference>
<dbReference type="FunFam" id="3.80.10.10:FF:000207">
    <property type="entry name" value="Relaxin family peptide receptor 2"/>
    <property type="match status" value="1"/>
</dbReference>
<keyword evidence="2" id="KW-0677">Repeat</keyword>
<keyword evidence="4" id="KW-0325">Glycoprotein</keyword>
<feature type="disulfide bond" evidence="5">
    <location>
        <begin position="51"/>
        <end position="66"/>
    </location>
</feature>
<reference evidence="7 8" key="1">
    <citation type="journal article" date="2023" name="Genes (Basel)">
        <title>Chromosome-Level Genome Assembly and Circadian Gene Repertoire of the Patagonia Blennie Eleginops maclovinus-The Closest Ancestral Proxy of Antarctic Cryonotothenioids.</title>
        <authorList>
            <person name="Cheng C.C."/>
            <person name="Rivera-Colon A.G."/>
            <person name="Minhas B.F."/>
            <person name="Wilson L."/>
            <person name="Rayamajhi N."/>
            <person name="Vargas-Chacoff L."/>
            <person name="Catchen J.M."/>
        </authorList>
    </citation>
    <scope>NUCLEOTIDE SEQUENCE [LARGE SCALE GENOMIC DNA]</scope>
    <source>
        <strain evidence="7">JMC-PN-2008</strain>
    </source>
</reference>
<evidence type="ECO:0000256" key="1">
    <source>
        <dbReference type="ARBA" id="ARBA00022614"/>
    </source>
</evidence>
<feature type="signal peptide" evidence="6">
    <location>
        <begin position="1"/>
        <end position="19"/>
    </location>
</feature>
<dbReference type="GO" id="GO:0004930">
    <property type="term" value="F:G protein-coupled receptor activity"/>
    <property type="evidence" value="ECO:0007669"/>
    <property type="project" value="InterPro"/>
</dbReference>
<name>A0AAN8AKS8_ELEMC</name>
<keyword evidence="8" id="KW-1185">Reference proteome</keyword>
<dbReference type="PANTHER" id="PTHR45712:SF28">
    <property type="entry name" value="LEUCINE-RICH REPEAT-CONTAINING PROTEIN 70-LIKE"/>
    <property type="match status" value="1"/>
</dbReference>
<dbReference type="InterPro" id="IPR003591">
    <property type="entry name" value="Leu-rich_rpt_typical-subtyp"/>
</dbReference>
<keyword evidence="1" id="KW-0433">Leucine-rich repeat</keyword>
<evidence type="ECO:0000256" key="3">
    <source>
        <dbReference type="ARBA" id="ARBA00023157"/>
    </source>
</evidence>
<evidence type="ECO:0000313" key="8">
    <source>
        <dbReference type="Proteomes" id="UP001346869"/>
    </source>
</evidence>
<dbReference type="CDD" id="cd00112">
    <property type="entry name" value="LDLa"/>
    <property type="match status" value="1"/>
</dbReference>
<protein>
    <submittedName>
        <fullName evidence="7">Uncharacterized protein</fullName>
    </submittedName>
</protein>
<evidence type="ECO:0000256" key="5">
    <source>
        <dbReference type="PROSITE-ProRule" id="PRU00124"/>
    </source>
</evidence>
<dbReference type="InterPro" id="IPR008112">
    <property type="entry name" value="Relaxin_rcpt"/>
</dbReference>
<accession>A0AAN8AKS8</accession>
<dbReference type="AlphaFoldDB" id="A0AAN8AKS8"/>
<evidence type="ECO:0000256" key="2">
    <source>
        <dbReference type="ARBA" id="ARBA00022737"/>
    </source>
</evidence>
<dbReference type="InterPro" id="IPR023415">
    <property type="entry name" value="LDLR_class-A_CS"/>
</dbReference>
<organism evidence="7 8">
    <name type="scientific">Eleginops maclovinus</name>
    <name type="common">Patagonian blennie</name>
    <name type="synonym">Eleginus maclovinus</name>
    <dbReference type="NCBI Taxonomy" id="56733"/>
    <lineage>
        <taxon>Eukaryota</taxon>
        <taxon>Metazoa</taxon>
        <taxon>Chordata</taxon>
        <taxon>Craniata</taxon>
        <taxon>Vertebrata</taxon>
        <taxon>Euteleostomi</taxon>
        <taxon>Actinopterygii</taxon>
        <taxon>Neopterygii</taxon>
        <taxon>Teleostei</taxon>
        <taxon>Neoteleostei</taxon>
        <taxon>Acanthomorphata</taxon>
        <taxon>Eupercaria</taxon>
        <taxon>Perciformes</taxon>
        <taxon>Notothenioidei</taxon>
        <taxon>Eleginopidae</taxon>
        <taxon>Eleginops</taxon>
    </lineage>
</organism>
<dbReference type="PANTHER" id="PTHR45712">
    <property type="entry name" value="AGAP008170-PA"/>
    <property type="match status" value="1"/>
</dbReference>
<dbReference type="SMART" id="SM00369">
    <property type="entry name" value="LRR_TYP"/>
    <property type="match status" value="6"/>
</dbReference>
<proteinExistence type="predicted"/>
<dbReference type="InterPro" id="IPR032675">
    <property type="entry name" value="LRR_dom_sf"/>
</dbReference>
<dbReference type="InterPro" id="IPR002172">
    <property type="entry name" value="LDrepeatLR_classA_rpt"/>
</dbReference>
<evidence type="ECO:0000256" key="4">
    <source>
        <dbReference type="ARBA" id="ARBA00023180"/>
    </source>
</evidence>